<organism evidence="2 3">
    <name type="scientific">Parasponia andersonii</name>
    <name type="common">Sponia andersonii</name>
    <dbReference type="NCBI Taxonomy" id="3476"/>
    <lineage>
        <taxon>Eukaryota</taxon>
        <taxon>Viridiplantae</taxon>
        <taxon>Streptophyta</taxon>
        <taxon>Embryophyta</taxon>
        <taxon>Tracheophyta</taxon>
        <taxon>Spermatophyta</taxon>
        <taxon>Magnoliopsida</taxon>
        <taxon>eudicotyledons</taxon>
        <taxon>Gunneridae</taxon>
        <taxon>Pentapetalae</taxon>
        <taxon>rosids</taxon>
        <taxon>fabids</taxon>
        <taxon>Rosales</taxon>
        <taxon>Cannabaceae</taxon>
        <taxon>Parasponia</taxon>
    </lineage>
</organism>
<comment type="caution">
    <text evidence="2">The sequence shown here is derived from an EMBL/GenBank/DDBJ whole genome shotgun (WGS) entry which is preliminary data.</text>
</comment>
<evidence type="ECO:0000256" key="1">
    <source>
        <dbReference type="SAM" id="MobiDB-lite"/>
    </source>
</evidence>
<evidence type="ECO:0000313" key="3">
    <source>
        <dbReference type="Proteomes" id="UP000237105"/>
    </source>
</evidence>
<feature type="compositionally biased region" description="Basic and acidic residues" evidence="1">
    <location>
        <begin position="15"/>
        <end position="37"/>
    </location>
</feature>
<feature type="region of interest" description="Disordered" evidence="1">
    <location>
        <begin position="1"/>
        <end position="50"/>
    </location>
</feature>
<proteinExistence type="predicted"/>
<sequence length="84" mass="9202">MDGGGGDIVGGDSGSTREREGGSGDSDEYRWDDRENGGDESNSGFFQGRSTSVQEVFVQQTMNAILREWAMTMKDLPFICDKRA</sequence>
<dbReference type="EMBL" id="JXTB01000003">
    <property type="protein sequence ID" value="PON79799.1"/>
    <property type="molecule type" value="Genomic_DNA"/>
</dbReference>
<name>A0A2P5E2N0_PARAD</name>
<reference evidence="3" key="1">
    <citation type="submission" date="2016-06" db="EMBL/GenBank/DDBJ databases">
        <title>Parallel loss of symbiosis genes in relatives of nitrogen-fixing non-legume Parasponia.</title>
        <authorList>
            <person name="Van Velzen R."/>
            <person name="Holmer R."/>
            <person name="Bu F."/>
            <person name="Rutten L."/>
            <person name="Van Zeijl A."/>
            <person name="Liu W."/>
            <person name="Santuari L."/>
            <person name="Cao Q."/>
            <person name="Sharma T."/>
            <person name="Shen D."/>
            <person name="Roswanjaya Y."/>
            <person name="Wardhani T."/>
            <person name="Kalhor M.S."/>
            <person name="Jansen J."/>
            <person name="Van den Hoogen J."/>
            <person name="Gungor B."/>
            <person name="Hartog M."/>
            <person name="Hontelez J."/>
            <person name="Verver J."/>
            <person name="Yang W.-C."/>
            <person name="Schijlen E."/>
            <person name="Repin R."/>
            <person name="Schilthuizen M."/>
            <person name="Schranz E."/>
            <person name="Heidstra R."/>
            <person name="Miyata K."/>
            <person name="Fedorova E."/>
            <person name="Kohlen W."/>
            <person name="Bisseling T."/>
            <person name="Smit S."/>
            <person name="Geurts R."/>
        </authorList>
    </citation>
    <scope>NUCLEOTIDE SEQUENCE [LARGE SCALE GENOMIC DNA]</scope>
    <source>
        <strain evidence="3">cv. WU1-14</strain>
    </source>
</reference>
<dbReference type="Proteomes" id="UP000237105">
    <property type="component" value="Unassembled WGS sequence"/>
</dbReference>
<protein>
    <submittedName>
        <fullName evidence="2">Uncharacterized protein</fullName>
    </submittedName>
</protein>
<dbReference type="AlphaFoldDB" id="A0A2P5E2N0"/>
<feature type="compositionally biased region" description="Gly residues" evidence="1">
    <location>
        <begin position="1"/>
        <end position="13"/>
    </location>
</feature>
<evidence type="ECO:0000313" key="2">
    <source>
        <dbReference type="EMBL" id="PON79799.1"/>
    </source>
</evidence>
<accession>A0A2P5E2N0</accession>
<keyword evidence="3" id="KW-1185">Reference proteome</keyword>
<gene>
    <name evidence="2" type="ORF">PanWU01x14_010310</name>
</gene>
<feature type="compositionally biased region" description="Polar residues" evidence="1">
    <location>
        <begin position="39"/>
        <end position="50"/>
    </location>
</feature>